<dbReference type="HOGENOM" id="CLU_3004182_0_0_9"/>
<dbReference type="PATRIC" id="fig|1126211.3.peg.1547"/>
<evidence type="ECO:0000313" key="1">
    <source>
        <dbReference type="EMBL" id="AFJ61625.1"/>
    </source>
</evidence>
<evidence type="ECO:0000313" key="2">
    <source>
        <dbReference type="Proteomes" id="UP000002878"/>
    </source>
</evidence>
<proteinExistence type="predicted"/>
<organism evidence="1 2">
    <name type="scientific">Bacillus amyloliquefaciens (strain Y2)</name>
    <name type="common">Bacillus amyloliquefaciens subsp. plantarum (strain B9601-Y2)</name>
    <dbReference type="NCBI Taxonomy" id="1155777"/>
    <lineage>
        <taxon>Bacteria</taxon>
        <taxon>Bacillati</taxon>
        <taxon>Bacillota</taxon>
        <taxon>Bacilli</taxon>
        <taxon>Bacillales</taxon>
        <taxon>Bacillaceae</taxon>
        <taxon>Bacillus</taxon>
        <taxon>Bacillus amyloliquefaciens group</taxon>
    </lineage>
</organism>
<dbReference type="EMBL" id="CP003332">
    <property type="protein sequence ID" value="AFJ61625.1"/>
    <property type="molecule type" value="Genomic_DNA"/>
</dbReference>
<reference evidence="1 2" key="1">
    <citation type="journal article" date="2012" name="J. Biotechnol.">
        <title>Genome sequence of the plant growth promoting strain Bacillus amyloliquefaciens subsp. plantarum B9601-Y2 and expression of mersacidin and other secondary metabolites.</title>
        <authorList>
            <person name="He P."/>
            <person name="Hao K."/>
            <person name="Blom J."/>
            <person name="Ruckert C."/>
            <person name="Vater J."/>
            <person name="Mao Z."/>
            <person name="Wu Y."/>
            <person name="Hou M."/>
            <person name="He P."/>
            <person name="He Y."/>
            <person name="Borriss R."/>
        </authorList>
    </citation>
    <scope>NUCLEOTIDE SEQUENCE [LARGE SCALE GENOMIC DNA]</scope>
    <source>
        <strain evidence="1">Y2</strain>
    </source>
</reference>
<name>I2C4Q1_BACAY</name>
<dbReference type="KEGG" id="bqy:MUS_1625"/>
<sequence>MTRRVVEWWSKNIDHENLQVVMVFEEGKVKQDIKKEIPFSKSHFVLYCSNGEYQIK</sequence>
<accession>I2C4Q1</accession>
<dbReference type="Proteomes" id="UP000002878">
    <property type="component" value="Chromosome"/>
</dbReference>
<dbReference type="AlphaFoldDB" id="I2C4Q1"/>
<gene>
    <name evidence="1" type="ORF">MUS_1625</name>
</gene>
<protein>
    <submittedName>
        <fullName evidence="1">Uncharacterized protein</fullName>
    </submittedName>
</protein>